<dbReference type="Proteomes" id="UP001241605">
    <property type="component" value="Chromosome"/>
</dbReference>
<dbReference type="EMBL" id="CP124616">
    <property type="protein sequence ID" value="WGW02908.1"/>
    <property type="molecule type" value="Genomic_DNA"/>
</dbReference>
<organism evidence="2 3">
    <name type="scientific">Tropicibacter oceani</name>
    <dbReference type="NCBI Taxonomy" id="3058420"/>
    <lineage>
        <taxon>Bacteria</taxon>
        <taxon>Pseudomonadati</taxon>
        <taxon>Pseudomonadota</taxon>
        <taxon>Alphaproteobacteria</taxon>
        <taxon>Rhodobacterales</taxon>
        <taxon>Roseobacteraceae</taxon>
        <taxon>Tropicibacter</taxon>
    </lineage>
</organism>
<dbReference type="RefSeq" id="WP_282299537.1">
    <property type="nucleotide sequence ID" value="NZ_CP124616.1"/>
</dbReference>
<evidence type="ECO:0000256" key="1">
    <source>
        <dbReference type="SAM" id="MobiDB-lite"/>
    </source>
</evidence>
<evidence type="ECO:0000313" key="3">
    <source>
        <dbReference type="Proteomes" id="UP001241605"/>
    </source>
</evidence>
<feature type="region of interest" description="Disordered" evidence="1">
    <location>
        <begin position="629"/>
        <end position="663"/>
    </location>
</feature>
<keyword evidence="3" id="KW-1185">Reference proteome</keyword>
<protein>
    <submittedName>
        <fullName evidence="2">Uncharacterized protein</fullName>
    </submittedName>
</protein>
<sequence>MTKAGSGWLLAPMELSALVVGVDAGSGTHAWNDLSPDFSRIYNDLAHSGPQLVRLFPQGGTTPAPGGGIHLHWLLPQAFGHGTQSGDGRLVHPHIPNRWLVRRIRHAPGRQAIVDIASWMIESDFLHDFAQTQRLEGAANFLHEPSPQLFANVGQATRLDKWTETQADYRLTLTALGSGSADFAASYPASRGVLGFHDADPSEGDDGDWQVSYQVIGWCSDPARDLLAGASDTDLAARLDALDFEISDTAKALGPMNRVLCHGAATRVGWNKADLHVSSVPSGAATVCVGNSSGEALASMLAPMMTGTSGDPATLEPILTAFHYDMLGSDHSLEDVGAELHRHRFNSRAGPDRFSIDARRNPVSALAASGAPEAVQPPRPVETLPPEIARALHGLNEQARAAFDATVALARARQDLFTLWCQWAARFYASRAEPLDLGLQILRARELVDLAAQQASGAADDLARQRSALEQTLAQRLPDLELAQSTTDPFYHPADPAVLITGKGFAPRNVYTQYSHPDKLPCRHGGELIDGVSALLPNQSSRATVRLQQLFPLTGMTALPDLATGPYRDLADGLLRETLLLDPVDPRNAAPQQPASIAPLVDAFVAQSSSVPSTAALKQLGDDIAALLSGTPRPGDDAPRFSALTPAAPARPPAQPGLRRWQGNPWRPVSLTWQIAWQPQSGAGGNGDLASGWTSWGLDSGGDDFTLPDTLTFDPEPSIYEGHAMLAPNAGWVLRRRLEKLIEHKANDRLSDIVSAIDDLPALGQTLSGFHEALVQLLPGLQLPPINPAYVLGGAGAKPDAVGRDIGDVAALDPQAMHAPDLGDGGAPRTAFQPIRAGLMKLHRLAVVDSFGQMRVVIDPAGASAPVVASFGLPQTAQARADNAIILPPRHVQPARLDFRWLPAQPGTPGGSPLCGWVFSNHLDQSLMVCDARGQLLGAVQRVIRAPGAGGGTAGAGFFWVPVPGSDNGPETIADPELRRFVAGLLRLGPDAGEDFLSALAAAQAQGESAVHHDARLSVLVGQPLALARAELTIQLEGAPLRSIAAPLPDADFPAPTRGAQDVAFPLQLGGGALAAGGLAGFLLAGDDTFYPRHGLRGRDFPGALVHGKQVPLSAGTPLPVTLLMDPHAPVYARTGVLPRHGLTLPEEVAAGLSAIRDVFFQSAPVLGPPGAPRVPSPSDDYGQWSWAVRPQVTHWKEYADISDPGDRGGFGPAPQELQEGWLKLVMNPVNIAAFWVKQGALKVPAGTRVTLGWMVEGAQTLTLSAEGTPDPIAQWTATQDDPLPQDAPYVVTAAVKLVLTATDASGNRSTRPLRFDVE</sequence>
<gene>
    <name evidence="2" type="ORF">QF118_13295</name>
</gene>
<evidence type="ECO:0000313" key="2">
    <source>
        <dbReference type="EMBL" id="WGW02908.1"/>
    </source>
</evidence>
<proteinExistence type="predicted"/>
<name>A0ABY8QEN8_9RHOB</name>
<accession>A0ABY8QEN8</accession>
<reference evidence="2 3" key="1">
    <citation type="submission" date="2023-05" db="EMBL/GenBank/DDBJ databases">
        <title>YMD87, complete Genome.</title>
        <authorList>
            <person name="Zhang J."/>
            <person name="Xu X."/>
        </authorList>
    </citation>
    <scope>NUCLEOTIDE SEQUENCE [LARGE SCALE GENOMIC DNA]</scope>
    <source>
        <strain evidence="2 3">YMD87</strain>
    </source>
</reference>